<evidence type="ECO:0000313" key="3">
    <source>
        <dbReference type="Proteomes" id="UP001061958"/>
    </source>
</evidence>
<keyword evidence="1" id="KW-0472">Membrane</keyword>
<proteinExistence type="predicted"/>
<keyword evidence="3" id="KW-1185">Reference proteome</keyword>
<sequence>MKESWNTHSCNSFTSLVDLSRNPMKWLFPVILYSLILYQLRIISKLHHLIIPFSVTSQVYYDNSTSICKNFMTPSSSQVVPNIVHFVYGLEKDPPFGIVEHLIVLATIRRIRPEKIYFHYQYLPKGTWWERTKSYLTLNQVSSPLHIFGKPLNHVAHKADVVRLEILLKYGGIYLDMDVFPLKGFDELRRFPMVLGQEGVDGSIGLANAVIVAHSSSSFLQQWFLEYRHFNDLLWNWFSVRLPKIMSFEMSDSICVLNHTAFFDPLWTEEGIEELYYRDRGRDFDNGHYAIHFWGAEFKHGWENFTVQDIISGHGVFHRLLTDFIYEFDQKQYLELFEYSNKVQ</sequence>
<dbReference type="AlphaFoldDB" id="A0A9C7PZZ1"/>
<accession>A0A9C7PZZ1</accession>
<name>A0A9C7PZZ1_9RHOD</name>
<dbReference type="PANTHER" id="PTHR46830">
    <property type="entry name" value="TRANSFERASE, PUTATIVE-RELATED"/>
    <property type="match status" value="1"/>
</dbReference>
<keyword evidence="1" id="KW-1133">Transmembrane helix</keyword>
<keyword evidence="1" id="KW-0812">Transmembrane</keyword>
<dbReference type="EMBL" id="BQMJ01000050">
    <property type="protein sequence ID" value="GJQ14008.1"/>
    <property type="molecule type" value="Genomic_DNA"/>
</dbReference>
<reference evidence="2" key="2">
    <citation type="submission" date="2022-01" db="EMBL/GenBank/DDBJ databases">
        <authorList>
            <person name="Hirooka S."/>
            <person name="Miyagishima S.Y."/>
        </authorList>
    </citation>
    <scope>NUCLEOTIDE SEQUENCE</scope>
    <source>
        <strain evidence="2">NBRC 102759</strain>
    </source>
</reference>
<dbReference type="Pfam" id="PF04488">
    <property type="entry name" value="Gly_transf_sug"/>
    <property type="match status" value="1"/>
</dbReference>
<evidence type="ECO:0000313" key="2">
    <source>
        <dbReference type="EMBL" id="GJQ14008.1"/>
    </source>
</evidence>
<dbReference type="InterPro" id="IPR007577">
    <property type="entry name" value="GlycoTrfase_DXD_sugar-bd_CS"/>
</dbReference>
<gene>
    <name evidence="2" type="ORF">GpartN1_g5799.t1</name>
</gene>
<dbReference type="Proteomes" id="UP001061958">
    <property type="component" value="Unassembled WGS sequence"/>
</dbReference>
<dbReference type="PANTHER" id="PTHR46830:SF2">
    <property type="entry name" value="ALPHA-1,4-N-ACETYLGLUCOSAMINYLTRANSFERASE"/>
    <property type="match status" value="1"/>
</dbReference>
<dbReference type="Gene3D" id="3.90.550.20">
    <property type="match status" value="1"/>
</dbReference>
<organism evidence="2 3">
    <name type="scientific">Galdieria partita</name>
    <dbReference type="NCBI Taxonomy" id="83374"/>
    <lineage>
        <taxon>Eukaryota</taxon>
        <taxon>Rhodophyta</taxon>
        <taxon>Bangiophyceae</taxon>
        <taxon>Galdieriales</taxon>
        <taxon>Galdieriaceae</taxon>
        <taxon>Galdieria</taxon>
    </lineage>
</organism>
<protein>
    <submittedName>
        <fullName evidence="2">Uncharacterized protein</fullName>
    </submittedName>
</protein>
<comment type="caution">
    <text evidence="2">The sequence shown here is derived from an EMBL/GenBank/DDBJ whole genome shotgun (WGS) entry which is preliminary data.</text>
</comment>
<evidence type="ECO:0000256" key="1">
    <source>
        <dbReference type="SAM" id="Phobius"/>
    </source>
</evidence>
<dbReference type="SUPFAM" id="SSF53448">
    <property type="entry name" value="Nucleotide-diphospho-sugar transferases"/>
    <property type="match status" value="1"/>
</dbReference>
<feature type="transmembrane region" description="Helical" evidence="1">
    <location>
        <begin position="26"/>
        <end position="43"/>
    </location>
</feature>
<dbReference type="InterPro" id="IPR029044">
    <property type="entry name" value="Nucleotide-diphossugar_trans"/>
</dbReference>
<dbReference type="OrthoDB" id="409543at2759"/>
<reference evidence="2" key="1">
    <citation type="journal article" date="2022" name="Proc. Natl. Acad. Sci. U.S.A.">
        <title>Life cycle and functional genomics of the unicellular red alga Galdieria for elucidating algal and plant evolution and industrial use.</title>
        <authorList>
            <person name="Hirooka S."/>
            <person name="Itabashi T."/>
            <person name="Ichinose T.M."/>
            <person name="Onuma R."/>
            <person name="Fujiwara T."/>
            <person name="Yamashita S."/>
            <person name="Jong L.W."/>
            <person name="Tomita R."/>
            <person name="Iwane A.H."/>
            <person name="Miyagishima S.Y."/>
        </authorList>
    </citation>
    <scope>NUCLEOTIDE SEQUENCE</scope>
    <source>
        <strain evidence="2">NBRC 102759</strain>
    </source>
</reference>